<evidence type="ECO:0000256" key="1">
    <source>
        <dbReference type="SAM" id="SignalP"/>
    </source>
</evidence>
<dbReference type="InterPro" id="IPR032466">
    <property type="entry name" value="Metal_Hydrolase"/>
</dbReference>
<dbReference type="Pfam" id="PF07969">
    <property type="entry name" value="Amidohydro_3"/>
    <property type="match status" value="1"/>
</dbReference>
<protein>
    <submittedName>
        <fullName evidence="3">Amidohydrolase</fullName>
    </submittedName>
</protein>
<dbReference type="SUPFAM" id="SSF51338">
    <property type="entry name" value="Composite domain of metallo-dependent hydrolases"/>
    <property type="match status" value="1"/>
</dbReference>
<dbReference type="Gene3D" id="2.30.40.10">
    <property type="entry name" value="Urease, subunit C, domain 1"/>
    <property type="match status" value="1"/>
</dbReference>
<dbReference type="PANTHER" id="PTHR22642:SF2">
    <property type="entry name" value="PROTEIN LONG AFTER FAR-RED 3"/>
    <property type="match status" value="1"/>
</dbReference>
<dbReference type="EMBL" id="JABXIY010000028">
    <property type="protein sequence ID" value="NVK97594.1"/>
    <property type="molecule type" value="Genomic_DNA"/>
</dbReference>
<reference evidence="3 4" key="1">
    <citation type="journal article" date="2020" name="Proc. Natl. Acad. Sci. U.S.A.">
        <title>Ecological drivers of bacterial community assembly in synthetic phycospheres.</title>
        <authorList>
            <person name="Fu H."/>
            <person name="Uchimiya M."/>
            <person name="Gore J."/>
            <person name="Moran M.A."/>
        </authorList>
    </citation>
    <scope>NUCLEOTIDE SEQUENCE [LARGE SCALE GENOMIC DNA]</scope>
    <source>
        <strain evidence="3">HF-Din03</strain>
    </source>
</reference>
<evidence type="ECO:0000313" key="3">
    <source>
        <dbReference type="EMBL" id="NVK97594.1"/>
    </source>
</evidence>
<sequence>MFPTDRRSVLRVLLWGSAAFLPSHSARALTNSLSDLGGTMVQNADAVIYTAREVVTLDPARPTAQAVAVLGDRIHAAGTLSEVTAALDGHPYRVDDRYSGHVIVPGFIAQHDHPILAALTMASVILSIEDWVLPGGTVPAVRDKADFIARLTEAVSAAPTADEPILTWGYHPSFYGRLTRSDLDAISTQQPILAWARSCHEMVLNSAALARGGVTADTVAGFSDTAQEQSNFDEGRFWEQGFFAVLPNIGSMVASPERLRAGLELSRDYMRAKGITIGNEPGGILSKQVQDGVNAVFGAADMPFRWSFMADGKSLIAAQPDDARVIADTEALAGWYGGMTSLAPKQIKLFADGAIYSQLMQVRDPFLDGHKGEWMMDLDQFQRAFRVYWDAGYQLHVHVNGDAGLDRVLDTLETNLRRTPRDDHRTTIVHFAVSGADQVLRIRDLGAIVSANPYYVAALADNYGEVGLGPDRADNMVRLGDVEAAGISWSLHSDMPMAPCDPLFLMWCAVNRVTSSGRVAGPAQRVSAETALRGVTINAAYSLKLEHEIGSIEPGKRANLTILGDNPLTVDPEKIRDIAVIGTVMEGRDFPAQSDRRKASLDMPRNPEASQEFAVAALDHAMRVAHGHEGN</sequence>
<dbReference type="CDD" id="cd01300">
    <property type="entry name" value="YtcJ_like"/>
    <property type="match status" value="1"/>
</dbReference>
<proteinExistence type="predicted"/>
<dbReference type="InterPro" id="IPR011059">
    <property type="entry name" value="Metal-dep_hydrolase_composite"/>
</dbReference>
<dbReference type="InterPro" id="IPR013108">
    <property type="entry name" value="Amidohydro_3"/>
</dbReference>
<dbReference type="Gene3D" id="3.20.20.140">
    <property type="entry name" value="Metal-dependent hydrolases"/>
    <property type="match status" value="1"/>
</dbReference>
<feature type="signal peptide" evidence="1">
    <location>
        <begin position="1"/>
        <end position="28"/>
    </location>
</feature>
<accession>A0A850LHL0</accession>
<evidence type="ECO:0000259" key="2">
    <source>
        <dbReference type="Pfam" id="PF07969"/>
    </source>
</evidence>
<evidence type="ECO:0000313" key="4">
    <source>
        <dbReference type="Proteomes" id="UP000565723"/>
    </source>
</evidence>
<dbReference type="PANTHER" id="PTHR22642">
    <property type="entry name" value="IMIDAZOLONEPROPIONASE"/>
    <property type="match status" value="1"/>
</dbReference>
<feature type="domain" description="Amidohydrolase 3" evidence="2">
    <location>
        <begin position="100"/>
        <end position="588"/>
    </location>
</feature>
<keyword evidence="1" id="KW-0732">Signal</keyword>
<dbReference type="SUPFAM" id="SSF51556">
    <property type="entry name" value="Metallo-dependent hydrolases"/>
    <property type="match status" value="1"/>
</dbReference>
<dbReference type="OMA" id="FHEIFLN"/>
<dbReference type="AlphaFoldDB" id="A0A850LHL0"/>
<gene>
    <name evidence="3" type="ORF">HW564_11740</name>
</gene>
<keyword evidence="3" id="KW-0378">Hydrolase</keyword>
<dbReference type="InterPro" id="IPR033932">
    <property type="entry name" value="YtcJ-like"/>
</dbReference>
<name>A0A850LHL0_9RHOB</name>
<dbReference type="Proteomes" id="UP000565723">
    <property type="component" value="Unassembled WGS sequence"/>
</dbReference>
<feature type="chain" id="PRO_5032303851" evidence="1">
    <location>
        <begin position="29"/>
        <end position="631"/>
    </location>
</feature>
<organism evidence="3 4">
    <name type="scientific">Ruegeria pomeroyi</name>
    <dbReference type="NCBI Taxonomy" id="89184"/>
    <lineage>
        <taxon>Bacteria</taxon>
        <taxon>Pseudomonadati</taxon>
        <taxon>Pseudomonadota</taxon>
        <taxon>Alphaproteobacteria</taxon>
        <taxon>Rhodobacterales</taxon>
        <taxon>Roseobacteraceae</taxon>
        <taxon>Ruegeria</taxon>
    </lineage>
</organism>
<comment type="caution">
    <text evidence="3">The sequence shown here is derived from an EMBL/GenBank/DDBJ whole genome shotgun (WGS) entry which is preliminary data.</text>
</comment>
<dbReference type="GO" id="GO:0016810">
    <property type="term" value="F:hydrolase activity, acting on carbon-nitrogen (but not peptide) bonds"/>
    <property type="evidence" value="ECO:0007669"/>
    <property type="project" value="InterPro"/>
</dbReference>
<dbReference type="Gene3D" id="3.10.310.70">
    <property type="match status" value="1"/>
</dbReference>